<dbReference type="AlphaFoldDB" id="A0A9P8HZZ2"/>
<evidence type="ECO:0000256" key="3">
    <source>
        <dbReference type="PROSITE-ProRule" id="PRU00023"/>
    </source>
</evidence>
<reference evidence="4" key="1">
    <citation type="submission" date="2021-03" db="EMBL/GenBank/DDBJ databases">
        <title>Comparative genomics and phylogenomic investigation of the class Geoglossomycetes provide insights into ecological specialization and systematics.</title>
        <authorList>
            <person name="Melie T."/>
            <person name="Pirro S."/>
            <person name="Miller A.N."/>
            <person name="Quandt A."/>
        </authorList>
    </citation>
    <scope>NUCLEOTIDE SEQUENCE</scope>
    <source>
        <strain evidence="4">GBOQ0MN5Z8</strain>
    </source>
</reference>
<dbReference type="InterPro" id="IPR036770">
    <property type="entry name" value="Ankyrin_rpt-contain_sf"/>
</dbReference>
<dbReference type="SMART" id="SM00248">
    <property type="entry name" value="ANK"/>
    <property type="match status" value="4"/>
</dbReference>
<accession>A0A9P8HZZ2</accession>
<dbReference type="InterPro" id="IPR002110">
    <property type="entry name" value="Ankyrin_rpt"/>
</dbReference>
<protein>
    <recommendedName>
        <fullName evidence="6">Ankyrin repeat protein</fullName>
    </recommendedName>
</protein>
<comment type="caution">
    <text evidence="4">The sequence shown here is derived from an EMBL/GenBank/DDBJ whole genome shotgun (WGS) entry which is preliminary data.</text>
</comment>
<keyword evidence="5" id="KW-1185">Reference proteome</keyword>
<dbReference type="EMBL" id="JAGHQL010000249">
    <property type="protein sequence ID" value="KAH0535980.1"/>
    <property type="molecule type" value="Genomic_DNA"/>
</dbReference>
<evidence type="ECO:0000256" key="1">
    <source>
        <dbReference type="ARBA" id="ARBA00022737"/>
    </source>
</evidence>
<keyword evidence="1" id="KW-0677">Repeat</keyword>
<dbReference type="PROSITE" id="PS50088">
    <property type="entry name" value="ANK_REPEAT"/>
    <property type="match status" value="3"/>
</dbReference>
<name>A0A9P8HZZ2_9PEZI</name>
<evidence type="ECO:0000313" key="5">
    <source>
        <dbReference type="Proteomes" id="UP000698800"/>
    </source>
</evidence>
<dbReference type="PANTHER" id="PTHR24171">
    <property type="entry name" value="ANKYRIN REPEAT DOMAIN-CONTAINING PROTEIN 39-RELATED"/>
    <property type="match status" value="1"/>
</dbReference>
<evidence type="ECO:0000256" key="2">
    <source>
        <dbReference type="ARBA" id="ARBA00023043"/>
    </source>
</evidence>
<gene>
    <name evidence="4" type="ORF">FGG08_007117</name>
</gene>
<keyword evidence="2 3" id="KW-0040">ANK repeat</keyword>
<evidence type="ECO:0008006" key="6">
    <source>
        <dbReference type="Google" id="ProtNLM"/>
    </source>
</evidence>
<feature type="repeat" description="ANK" evidence="3">
    <location>
        <begin position="134"/>
        <end position="166"/>
    </location>
</feature>
<evidence type="ECO:0000313" key="4">
    <source>
        <dbReference type="EMBL" id="KAH0535980.1"/>
    </source>
</evidence>
<feature type="repeat" description="ANK" evidence="3">
    <location>
        <begin position="101"/>
        <end position="133"/>
    </location>
</feature>
<feature type="repeat" description="ANK" evidence="3">
    <location>
        <begin position="68"/>
        <end position="100"/>
    </location>
</feature>
<dbReference type="PRINTS" id="PR01415">
    <property type="entry name" value="ANKYRIN"/>
</dbReference>
<proteinExistence type="predicted"/>
<dbReference type="Pfam" id="PF12796">
    <property type="entry name" value="Ank_2"/>
    <property type="match status" value="1"/>
</dbReference>
<dbReference type="PROSITE" id="PS50297">
    <property type="entry name" value="ANK_REP_REGION"/>
    <property type="match status" value="3"/>
</dbReference>
<dbReference type="Pfam" id="PF00023">
    <property type="entry name" value="Ank"/>
    <property type="match status" value="1"/>
</dbReference>
<organism evidence="4 5">
    <name type="scientific">Glutinoglossum americanum</name>
    <dbReference type="NCBI Taxonomy" id="1670608"/>
    <lineage>
        <taxon>Eukaryota</taxon>
        <taxon>Fungi</taxon>
        <taxon>Dikarya</taxon>
        <taxon>Ascomycota</taxon>
        <taxon>Pezizomycotina</taxon>
        <taxon>Geoglossomycetes</taxon>
        <taxon>Geoglossales</taxon>
        <taxon>Geoglossaceae</taxon>
        <taxon>Glutinoglossum</taxon>
    </lineage>
</organism>
<dbReference type="OrthoDB" id="539213at2759"/>
<sequence>MSKSDLLYLRQACRGFNDVLVPYLYKILVLEIQSRASIHMHRAAAICYDLAIQRLLSAGAPVNCRDVSGETALHAAARNNCLISVRKLLQAGTNVDAKSYHQWTPLHVAARYGHVSIMRELVGAHVDVNFRGFHGWTALHYAARSGHVDATELLLRAGAEAHTLDNDNRTAAQGAIMYRHWRVVEMLKEFSRGRLIL</sequence>
<dbReference type="SUPFAM" id="SSF48403">
    <property type="entry name" value="Ankyrin repeat"/>
    <property type="match status" value="1"/>
</dbReference>
<dbReference type="Gene3D" id="1.25.40.20">
    <property type="entry name" value="Ankyrin repeat-containing domain"/>
    <property type="match status" value="1"/>
</dbReference>
<dbReference type="Proteomes" id="UP000698800">
    <property type="component" value="Unassembled WGS sequence"/>
</dbReference>